<sequence>MIFIFFSRTLFAQCDSAYTYYPALPLNVTILSGDTCLSDNDMVVLDSLISINDLTYGSPLELGTQTWFNGRLRFLVSGNYGNSSGVNDTIYSLPDNIGNWDNIASLYLEWNRLSELPGSFSHLSDLMTLYLNNNVLQDIGDSIGNLDNLYFLD</sequence>
<reference evidence="1" key="1">
    <citation type="submission" date="2018-05" db="EMBL/GenBank/DDBJ databases">
        <authorList>
            <person name="Lanie J.A."/>
            <person name="Ng W.-L."/>
            <person name="Kazmierczak K.M."/>
            <person name="Andrzejewski T.M."/>
            <person name="Davidsen T.M."/>
            <person name="Wayne K.J."/>
            <person name="Tettelin H."/>
            <person name="Glass J.I."/>
            <person name="Rusch D."/>
            <person name="Podicherti R."/>
            <person name="Tsui H.-C.T."/>
            <person name="Winkler M.E."/>
        </authorList>
    </citation>
    <scope>NUCLEOTIDE SEQUENCE</scope>
</reference>
<dbReference type="Gene3D" id="3.80.10.10">
    <property type="entry name" value="Ribonuclease Inhibitor"/>
    <property type="match status" value="1"/>
</dbReference>
<evidence type="ECO:0000313" key="1">
    <source>
        <dbReference type="EMBL" id="SVA33764.1"/>
    </source>
</evidence>
<accession>A0A381V0M5</accession>
<proteinExistence type="predicted"/>
<dbReference type="AlphaFoldDB" id="A0A381V0M5"/>
<feature type="non-terminal residue" evidence="1">
    <location>
        <position position="153"/>
    </location>
</feature>
<dbReference type="SUPFAM" id="SSF52058">
    <property type="entry name" value="L domain-like"/>
    <property type="match status" value="1"/>
</dbReference>
<evidence type="ECO:0008006" key="2">
    <source>
        <dbReference type="Google" id="ProtNLM"/>
    </source>
</evidence>
<dbReference type="EMBL" id="UINC01007518">
    <property type="protein sequence ID" value="SVA33764.1"/>
    <property type="molecule type" value="Genomic_DNA"/>
</dbReference>
<dbReference type="InterPro" id="IPR032675">
    <property type="entry name" value="LRR_dom_sf"/>
</dbReference>
<dbReference type="Pfam" id="PF13855">
    <property type="entry name" value="LRR_8"/>
    <property type="match status" value="1"/>
</dbReference>
<dbReference type="InterPro" id="IPR001611">
    <property type="entry name" value="Leu-rich_rpt"/>
</dbReference>
<organism evidence="1">
    <name type="scientific">marine metagenome</name>
    <dbReference type="NCBI Taxonomy" id="408172"/>
    <lineage>
        <taxon>unclassified sequences</taxon>
        <taxon>metagenomes</taxon>
        <taxon>ecological metagenomes</taxon>
    </lineage>
</organism>
<gene>
    <name evidence="1" type="ORF">METZ01_LOCUS86618</name>
</gene>
<name>A0A381V0M5_9ZZZZ</name>
<protein>
    <recommendedName>
        <fullName evidence="2">Leucine-rich repeat-containing N-terminal plant-type domain-containing protein</fullName>
    </recommendedName>
</protein>